<dbReference type="EMBL" id="RSFA01000172">
    <property type="protein sequence ID" value="RSD27913.1"/>
    <property type="molecule type" value="Genomic_DNA"/>
</dbReference>
<keyword evidence="1" id="KW-0129">CBS domain</keyword>
<dbReference type="SUPFAM" id="SSF53448">
    <property type="entry name" value="Nucleotide-diphospho-sugar transferases"/>
    <property type="match status" value="1"/>
</dbReference>
<keyword evidence="4" id="KW-1185">Reference proteome</keyword>
<sequence length="342" mass="38737">MNHVLLYNEELTIKEVVKALDESGIGLVSFVDSENNLVGILTDGDLRRGILNNLENVKDLINFEPIKMASTSSKSEVIASLKYLHRRHMPLVDDNNKFISIFSLDDIDFVSRPNTVVIMAGGLGSRLGKLTKDTPKPMLHVGEQPMLLHLVEQFREQGFRKFILCLNYKKELIQEYFGDGSKFSVDIEYIVEEKRMGTAGALSLIKNKFEQPFFVVNADVLTNLSFDELLDYHIDKDALATMAVREYCHEVPFGVIKKQGGKIIGIEEKPSISFDVNAGIYVLSPKTIEMIPEDQFYDMPSLFKKMASNGDDCHCFQIRGYWIDIGRKEELVKANSDLRKGL</sequence>
<dbReference type="AlphaFoldDB" id="A0A3R9EB52"/>
<dbReference type="InterPro" id="IPR050486">
    <property type="entry name" value="Mannose-1P_guanyltransferase"/>
</dbReference>
<evidence type="ECO:0000259" key="2">
    <source>
        <dbReference type="PROSITE" id="PS51371"/>
    </source>
</evidence>
<evidence type="ECO:0000256" key="1">
    <source>
        <dbReference type="PROSITE-ProRule" id="PRU00703"/>
    </source>
</evidence>
<name>A0A3R9EB52_9VIBR</name>
<dbReference type="Proteomes" id="UP000269041">
    <property type="component" value="Unassembled WGS sequence"/>
</dbReference>
<dbReference type="RefSeq" id="WP_125323405.1">
    <property type="nucleotide sequence ID" value="NZ_AP024889.1"/>
</dbReference>
<dbReference type="OrthoDB" id="9788272at2"/>
<dbReference type="InterPro" id="IPR029044">
    <property type="entry name" value="Nucleotide-diphossugar_trans"/>
</dbReference>
<dbReference type="Pfam" id="PF00571">
    <property type="entry name" value="CBS"/>
    <property type="match status" value="1"/>
</dbReference>
<dbReference type="PROSITE" id="PS51371">
    <property type="entry name" value="CBS"/>
    <property type="match status" value="1"/>
</dbReference>
<reference evidence="3 4" key="1">
    <citation type="submission" date="2018-12" db="EMBL/GenBank/DDBJ databases">
        <title>Genomic taxonomy of the Vibrionaceae family.</title>
        <authorList>
            <person name="Gomez-Gil B."/>
            <person name="Enciso-Ibarra K."/>
        </authorList>
    </citation>
    <scope>NUCLEOTIDE SEQUENCE [LARGE SCALE GENOMIC DNA]</scope>
    <source>
        <strain evidence="3 4">CAIM 594</strain>
    </source>
</reference>
<organism evidence="3 4">
    <name type="scientific">Vibrio pectenicida</name>
    <dbReference type="NCBI Taxonomy" id="62763"/>
    <lineage>
        <taxon>Bacteria</taxon>
        <taxon>Pseudomonadati</taxon>
        <taxon>Pseudomonadota</taxon>
        <taxon>Gammaproteobacteria</taxon>
        <taxon>Vibrionales</taxon>
        <taxon>Vibrionaceae</taxon>
        <taxon>Vibrio</taxon>
    </lineage>
</organism>
<evidence type="ECO:0000313" key="3">
    <source>
        <dbReference type="EMBL" id="RSD27913.1"/>
    </source>
</evidence>
<dbReference type="Pfam" id="PF00483">
    <property type="entry name" value="NTP_transferase"/>
    <property type="match status" value="1"/>
</dbReference>
<proteinExistence type="predicted"/>
<comment type="caution">
    <text evidence="3">The sequence shown here is derived from an EMBL/GenBank/DDBJ whole genome shotgun (WGS) entry which is preliminary data.</text>
</comment>
<dbReference type="Gene3D" id="3.90.550.10">
    <property type="entry name" value="Spore Coat Polysaccharide Biosynthesis Protein SpsA, Chain A"/>
    <property type="match status" value="1"/>
</dbReference>
<dbReference type="InterPro" id="IPR000644">
    <property type="entry name" value="CBS_dom"/>
</dbReference>
<accession>A0A3R9EB52</accession>
<dbReference type="InterPro" id="IPR046342">
    <property type="entry name" value="CBS_dom_sf"/>
</dbReference>
<dbReference type="InterPro" id="IPR005835">
    <property type="entry name" value="NTP_transferase_dom"/>
</dbReference>
<protein>
    <submittedName>
        <fullName evidence="3">CBS domain-containing protein</fullName>
    </submittedName>
</protein>
<evidence type="ECO:0000313" key="4">
    <source>
        <dbReference type="Proteomes" id="UP000269041"/>
    </source>
</evidence>
<dbReference type="PANTHER" id="PTHR22572">
    <property type="entry name" value="SUGAR-1-PHOSPHATE GUANYL TRANSFERASE"/>
    <property type="match status" value="1"/>
</dbReference>
<feature type="domain" description="CBS" evidence="2">
    <location>
        <begin position="1"/>
        <end position="56"/>
    </location>
</feature>
<dbReference type="Gene3D" id="3.10.580.10">
    <property type="entry name" value="CBS-domain"/>
    <property type="match status" value="1"/>
</dbReference>
<dbReference type="CDD" id="cd06426">
    <property type="entry name" value="NTP_transferase_like_2"/>
    <property type="match status" value="1"/>
</dbReference>
<gene>
    <name evidence="3" type="ORF">EJA03_19530</name>
</gene>
<dbReference type="SUPFAM" id="SSF54631">
    <property type="entry name" value="CBS-domain pair"/>
    <property type="match status" value="1"/>
</dbReference>